<gene>
    <name evidence="2" type="ORF">MON38_20440</name>
</gene>
<evidence type="ECO:0000259" key="1">
    <source>
        <dbReference type="Pfam" id="PF05618"/>
    </source>
</evidence>
<organism evidence="2 3">
    <name type="scientific">Hymenobacter cyanobacteriorum</name>
    <dbReference type="NCBI Taxonomy" id="2926463"/>
    <lineage>
        <taxon>Bacteria</taxon>
        <taxon>Pseudomonadati</taxon>
        <taxon>Bacteroidota</taxon>
        <taxon>Cytophagia</taxon>
        <taxon>Cytophagales</taxon>
        <taxon>Hymenobacteraceae</taxon>
        <taxon>Hymenobacter</taxon>
    </lineage>
</organism>
<feature type="domain" description="Retropepsin-like aspartic endopeptidase" evidence="1">
    <location>
        <begin position="14"/>
        <end position="145"/>
    </location>
</feature>
<evidence type="ECO:0000313" key="2">
    <source>
        <dbReference type="EMBL" id="MCI1189798.1"/>
    </source>
</evidence>
<evidence type="ECO:0000313" key="3">
    <source>
        <dbReference type="Proteomes" id="UP001139193"/>
    </source>
</evidence>
<proteinExistence type="predicted"/>
<dbReference type="Gene3D" id="2.40.70.10">
    <property type="entry name" value="Acid Proteases"/>
    <property type="match status" value="1"/>
</dbReference>
<dbReference type="Proteomes" id="UP001139193">
    <property type="component" value="Unassembled WGS sequence"/>
</dbReference>
<dbReference type="SUPFAM" id="SSF50630">
    <property type="entry name" value="Acid proteases"/>
    <property type="match status" value="1"/>
</dbReference>
<dbReference type="PANTHER" id="PTHR38037">
    <property type="entry name" value="ZN_PROTEASE DOMAIN-CONTAINING PROTEIN"/>
    <property type="match status" value="1"/>
</dbReference>
<dbReference type="AlphaFoldDB" id="A0A9X1VKC2"/>
<name>A0A9X1VKC2_9BACT</name>
<dbReference type="InterPro" id="IPR021109">
    <property type="entry name" value="Peptidase_aspartic_dom_sf"/>
</dbReference>
<keyword evidence="3" id="KW-1185">Reference proteome</keyword>
<dbReference type="EMBL" id="JALBGC010000006">
    <property type="protein sequence ID" value="MCI1189798.1"/>
    <property type="molecule type" value="Genomic_DNA"/>
</dbReference>
<dbReference type="PANTHER" id="PTHR38037:SF2">
    <property type="entry name" value="ATP-DEPENDENT ZINC PROTEASE DOMAIN-CONTAINING PROTEIN-RELATED"/>
    <property type="match status" value="1"/>
</dbReference>
<dbReference type="InterPro" id="IPR008503">
    <property type="entry name" value="Asp_endopeptidase"/>
</dbReference>
<comment type="caution">
    <text evidence="2">The sequence shown here is derived from an EMBL/GenBank/DDBJ whole genome shotgun (WGS) entry which is preliminary data.</text>
</comment>
<sequence>MQTSIKRAGKPKQIIGLTELIDLPDMGLAGVPAKVDTGAYTSALHCERVQLIQVGNATRLSFWVTDGRKGPGREIQTDHFSERTVRNSFGDAQKRYVITTCVVLFGRRIRVEFTLANRKRLKTPILLGRQLVRNRFVVDVAQKNLSHQLQGSA</sequence>
<accession>A0A9X1VKC2</accession>
<protein>
    <submittedName>
        <fullName evidence="2">RimK/LysX family protein</fullName>
    </submittedName>
</protein>
<dbReference type="Pfam" id="PF05618">
    <property type="entry name" value="Zn_protease"/>
    <property type="match status" value="1"/>
</dbReference>
<reference evidence="2" key="1">
    <citation type="submission" date="2022-03" db="EMBL/GenBank/DDBJ databases">
        <title>Bacterial whole genome sequence for Hymenobacter sp. DH14.</title>
        <authorList>
            <person name="Le V."/>
        </authorList>
    </citation>
    <scope>NUCLEOTIDE SEQUENCE</scope>
    <source>
        <strain evidence="2">DH14</strain>
    </source>
</reference>